<comment type="caution">
    <text evidence="2">The sequence shown here is derived from an EMBL/GenBank/DDBJ whole genome shotgun (WGS) entry which is preliminary data.</text>
</comment>
<dbReference type="Proteomes" id="UP000299102">
    <property type="component" value="Unassembled WGS sequence"/>
</dbReference>
<dbReference type="EMBL" id="BGZK01000899">
    <property type="protein sequence ID" value="GBP64486.1"/>
    <property type="molecule type" value="Genomic_DNA"/>
</dbReference>
<reference evidence="2 3" key="1">
    <citation type="journal article" date="2019" name="Commun. Biol.">
        <title>The bagworm genome reveals a unique fibroin gene that provides high tensile strength.</title>
        <authorList>
            <person name="Kono N."/>
            <person name="Nakamura H."/>
            <person name="Ohtoshi R."/>
            <person name="Tomita M."/>
            <person name="Numata K."/>
            <person name="Arakawa K."/>
        </authorList>
    </citation>
    <scope>NUCLEOTIDE SEQUENCE [LARGE SCALE GENOMIC DNA]</scope>
</reference>
<keyword evidence="3" id="KW-1185">Reference proteome</keyword>
<evidence type="ECO:0000313" key="2">
    <source>
        <dbReference type="EMBL" id="GBP64486.1"/>
    </source>
</evidence>
<feature type="region of interest" description="Disordered" evidence="1">
    <location>
        <begin position="14"/>
        <end position="49"/>
    </location>
</feature>
<protein>
    <submittedName>
        <fullName evidence="2">Uncharacterized protein</fullName>
    </submittedName>
</protein>
<proteinExistence type="predicted"/>
<dbReference type="AlphaFoldDB" id="A0A4C1XKQ7"/>
<sequence>MIYFAGQVHRALSSCSTGPRSRKREKGKSECSPATPATADDVSSGVHPAHGAQDVKRVFVSDLKIFHAKGHTPAAPYNSGFFFRLLLEAPRLEEARRINHPERNRANNELRRTTVPIKYLESVERGDVCRLTASSRKTGERLTLSCSAFVPNPS</sequence>
<accession>A0A4C1XKQ7</accession>
<name>A0A4C1XKQ7_EUMVA</name>
<evidence type="ECO:0000313" key="3">
    <source>
        <dbReference type="Proteomes" id="UP000299102"/>
    </source>
</evidence>
<evidence type="ECO:0000256" key="1">
    <source>
        <dbReference type="SAM" id="MobiDB-lite"/>
    </source>
</evidence>
<gene>
    <name evidence="2" type="ORF">EVAR_49282_1</name>
</gene>
<organism evidence="2 3">
    <name type="scientific">Eumeta variegata</name>
    <name type="common">Bagworm moth</name>
    <name type="synonym">Eumeta japonica</name>
    <dbReference type="NCBI Taxonomy" id="151549"/>
    <lineage>
        <taxon>Eukaryota</taxon>
        <taxon>Metazoa</taxon>
        <taxon>Ecdysozoa</taxon>
        <taxon>Arthropoda</taxon>
        <taxon>Hexapoda</taxon>
        <taxon>Insecta</taxon>
        <taxon>Pterygota</taxon>
        <taxon>Neoptera</taxon>
        <taxon>Endopterygota</taxon>
        <taxon>Lepidoptera</taxon>
        <taxon>Glossata</taxon>
        <taxon>Ditrysia</taxon>
        <taxon>Tineoidea</taxon>
        <taxon>Psychidae</taxon>
        <taxon>Oiketicinae</taxon>
        <taxon>Eumeta</taxon>
    </lineage>
</organism>